<dbReference type="AlphaFoldDB" id="K9E0F4"/>
<dbReference type="Proteomes" id="UP000009872">
    <property type="component" value="Unassembled WGS sequence"/>
</dbReference>
<organism evidence="1 2">
    <name type="scientific">Bacteroides oleiciplenus YIT 12058</name>
    <dbReference type="NCBI Taxonomy" id="742727"/>
    <lineage>
        <taxon>Bacteria</taxon>
        <taxon>Pseudomonadati</taxon>
        <taxon>Bacteroidota</taxon>
        <taxon>Bacteroidia</taxon>
        <taxon>Bacteroidales</taxon>
        <taxon>Bacteroidaceae</taxon>
        <taxon>Bacteroides</taxon>
    </lineage>
</organism>
<protein>
    <submittedName>
        <fullName evidence="1">Uncharacterized protein</fullName>
    </submittedName>
</protein>
<accession>K9E0F4</accession>
<dbReference type="HOGENOM" id="CLU_2116118_0_0_10"/>
<dbReference type="EMBL" id="ADLF01000016">
    <property type="protein sequence ID" value="EKU89096.1"/>
    <property type="molecule type" value="Genomic_DNA"/>
</dbReference>
<keyword evidence="2" id="KW-1185">Reference proteome</keyword>
<name>K9E0F4_9BACE</name>
<evidence type="ECO:0000313" key="2">
    <source>
        <dbReference type="Proteomes" id="UP000009872"/>
    </source>
</evidence>
<dbReference type="STRING" id="742727.HMPREF9447_03970"/>
<sequence>MDPEKKYGKLQEERTYRGISSLFFLNEFEYCSFLSDSTNNLNNTRMTLRGHDAQIRSGLKDGHEVEVWEPRLQLIEQALYQKFFPKRWGFGGMLMGKFPGICKKFSSLLGYKIN</sequence>
<dbReference type="eggNOG" id="COG3315">
    <property type="taxonomic scope" value="Bacteria"/>
</dbReference>
<proteinExistence type="predicted"/>
<gene>
    <name evidence="1" type="ORF">HMPREF9447_03970</name>
</gene>
<comment type="caution">
    <text evidence="1">The sequence shown here is derived from an EMBL/GenBank/DDBJ whole genome shotgun (WGS) entry which is preliminary data.</text>
</comment>
<dbReference type="PATRIC" id="fig|742727.4.peg.4045"/>
<evidence type="ECO:0000313" key="1">
    <source>
        <dbReference type="EMBL" id="EKU89096.1"/>
    </source>
</evidence>
<reference evidence="1 2" key="1">
    <citation type="submission" date="2012-09" db="EMBL/GenBank/DDBJ databases">
        <title>The Genome Sequence of Bacteroides oleiciplenus YIT 12058.</title>
        <authorList>
            <consortium name="The Broad Institute Genome Sequencing Platform"/>
            <person name="Earl A."/>
            <person name="Ward D."/>
            <person name="Feldgarden M."/>
            <person name="Gevers D."/>
            <person name="Morotomi M."/>
            <person name="Walker B."/>
            <person name="Young S.K."/>
            <person name="Zeng Q."/>
            <person name="Gargeya S."/>
            <person name="Fitzgerald M."/>
            <person name="Haas B."/>
            <person name="Abouelleil A."/>
            <person name="Alvarado L."/>
            <person name="Arachchi H.M."/>
            <person name="Berlin A.M."/>
            <person name="Chapman S.B."/>
            <person name="Goldberg J."/>
            <person name="Griggs A."/>
            <person name="Gujja S."/>
            <person name="Hansen M."/>
            <person name="Howarth C."/>
            <person name="Imamovic A."/>
            <person name="Larimer J."/>
            <person name="McCowen C."/>
            <person name="Montmayeur A."/>
            <person name="Murphy C."/>
            <person name="Neiman D."/>
            <person name="Pearson M."/>
            <person name="Priest M."/>
            <person name="Roberts A."/>
            <person name="Saif S."/>
            <person name="Shea T."/>
            <person name="Sisk P."/>
            <person name="Sykes S."/>
            <person name="Wortman J."/>
            <person name="Nusbaum C."/>
            <person name="Birren B."/>
        </authorList>
    </citation>
    <scope>NUCLEOTIDE SEQUENCE [LARGE SCALE GENOMIC DNA]</scope>
    <source>
        <strain evidence="1 2">YIT 12058</strain>
    </source>
</reference>